<dbReference type="GO" id="GO:0005737">
    <property type="term" value="C:cytoplasm"/>
    <property type="evidence" value="ECO:0007669"/>
    <property type="project" value="TreeGrafter"/>
</dbReference>
<keyword evidence="5" id="KW-1185">Reference proteome</keyword>
<dbReference type="SUPFAM" id="SSF52799">
    <property type="entry name" value="(Phosphotyrosine protein) phosphatases II"/>
    <property type="match status" value="1"/>
</dbReference>
<gene>
    <name evidence="4" type="ORF">SteCoe_11284</name>
</gene>
<feature type="active site" description="Phosphocysteine intermediate" evidence="1">
    <location>
        <position position="516"/>
    </location>
</feature>
<comment type="caution">
    <text evidence="4">The sequence shown here is derived from an EMBL/GenBank/DDBJ whole genome shotgun (WGS) entry which is preliminary data.</text>
</comment>
<evidence type="ECO:0000256" key="2">
    <source>
        <dbReference type="PIRSR" id="PIRSR630564-2"/>
    </source>
</evidence>
<proteinExistence type="predicted"/>
<dbReference type="Proteomes" id="UP000187209">
    <property type="component" value="Unassembled WGS sequence"/>
</dbReference>
<reference evidence="4 5" key="1">
    <citation type="submission" date="2016-11" db="EMBL/GenBank/DDBJ databases">
        <title>The macronuclear genome of Stentor coeruleus: a giant cell with tiny introns.</title>
        <authorList>
            <person name="Slabodnick M."/>
            <person name="Ruby J.G."/>
            <person name="Reiff S.B."/>
            <person name="Swart E.C."/>
            <person name="Gosai S."/>
            <person name="Prabakaran S."/>
            <person name="Witkowska E."/>
            <person name="Larue G.E."/>
            <person name="Fisher S."/>
            <person name="Freeman R.M."/>
            <person name="Gunawardena J."/>
            <person name="Chu W."/>
            <person name="Stover N.A."/>
            <person name="Gregory B.D."/>
            <person name="Nowacki M."/>
            <person name="Derisi J."/>
            <person name="Roy S.W."/>
            <person name="Marshall W.F."/>
            <person name="Sood P."/>
        </authorList>
    </citation>
    <scope>NUCLEOTIDE SEQUENCE [LARGE SCALE GENOMIC DNA]</scope>
    <source>
        <strain evidence="4">WM001</strain>
    </source>
</reference>
<organism evidence="4 5">
    <name type="scientific">Stentor coeruleus</name>
    <dbReference type="NCBI Taxonomy" id="5963"/>
    <lineage>
        <taxon>Eukaryota</taxon>
        <taxon>Sar</taxon>
        <taxon>Alveolata</taxon>
        <taxon>Ciliophora</taxon>
        <taxon>Postciliodesmatophora</taxon>
        <taxon>Heterotrichea</taxon>
        <taxon>Heterotrichida</taxon>
        <taxon>Stentoridae</taxon>
        <taxon>Stentor</taxon>
    </lineage>
</organism>
<feature type="binding site" evidence="2">
    <location>
        <begin position="457"/>
        <end position="458"/>
    </location>
    <ligand>
        <name>substrate</name>
    </ligand>
</feature>
<sequence>MVWVRILGLKSFEKFSATAATTYSNSGLGYISIDPNTKFQIFHIKPKTFNIPNKKQKFYTVYIRSETQEGLVPSHILKIQRQKIDTVDVCEMDIKLQVKIDNNQTSLIKPSYTNANSAKTDFITEVPNGSKISIVIKSGNENIGFTNIDPKDILMHSENDTNTTIDIEIYTQSFKVHYLVVTMCIGVNEEELDCFTNSRSFMRINSKSNDSVVLQEKVTMVMGNLNVPGTIIITPFKAFFSPETFFHSDCFNFPLMCIKTIKLLPRSLSILLKDLRHIEILADDIKSINDVICEHTTNALEKAILYHVSINQGLMNTQPYDEPYIISQEFSRLSGEGFRISYINADYRLCESYPCLLFFPAHISDAVVSKVSEFRSRERVPAITWCRGSTALYRSSQPKLGLGKRSSDDENFFSMAKIRYVIDARPGMNAKANRLKGKGYELEDNYPIKLKFMDIQNIHHVTRSFEALIDLGNRKGDLWQVLADSKWMSHINLILDASLCTANHLIYEKASVLVHCSDGWDRTSQICALSQVLIDPFYRTFTGFRVLVAKDWFAFGHKFYDRTFGNDYSPIFLLFLDCMFQIIVQIPEEFEYNTEFMSYIADCSVSGLCGEFLANCEKDRNDVFLRTASVWNFDWRKYRNLDYAPGEHKVLPVSCKAQDLRLWEFFIRYYE</sequence>
<dbReference type="InterPro" id="IPR030564">
    <property type="entry name" value="Myotubularin"/>
</dbReference>
<dbReference type="OrthoDB" id="271628at2759"/>
<evidence type="ECO:0000313" key="4">
    <source>
        <dbReference type="EMBL" id="OMJ87043.1"/>
    </source>
</evidence>
<dbReference type="GO" id="GO:0046856">
    <property type="term" value="P:phosphatidylinositol dephosphorylation"/>
    <property type="evidence" value="ECO:0007669"/>
    <property type="project" value="TreeGrafter"/>
</dbReference>
<dbReference type="EMBL" id="MPUH01000187">
    <property type="protein sequence ID" value="OMJ87043.1"/>
    <property type="molecule type" value="Genomic_DNA"/>
</dbReference>
<name>A0A1R2CDH1_9CILI</name>
<evidence type="ECO:0000313" key="5">
    <source>
        <dbReference type="Proteomes" id="UP000187209"/>
    </source>
</evidence>
<evidence type="ECO:0000259" key="3">
    <source>
        <dbReference type="PROSITE" id="PS51339"/>
    </source>
</evidence>
<feature type="binding site" evidence="2">
    <location>
        <begin position="433"/>
        <end position="436"/>
    </location>
    <ligand>
        <name>substrate</name>
    </ligand>
</feature>
<dbReference type="AlphaFoldDB" id="A0A1R2CDH1"/>
<dbReference type="InterPro" id="IPR029021">
    <property type="entry name" value="Prot-tyrosine_phosphatase-like"/>
</dbReference>
<dbReference type="PROSITE" id="PS51339">
    <property type="entry name" value="PPASE_MYOTUBULARIN"/>
    <property type="match status" value="1"/>
</dbReference>
<dbReference type="Pfam" id="PF06602">
    <property type="entry name" value="Myotub-related"/>
    <property type="match status" value="1"/>
</dbReference>
<dbReference type="PANTHER" id="PTHR10807">
    <property type="entry name" value="MYOTUBULARIN-RELATED"/>
    <property type="match status" value="1"/>
</dbReference>
<evidence type="ECO:0000256" key="1">
    <source>
        <dbReference type="PIRSR" id="PIRSR630564-1"/>
    </source>
</evidence>
<dbReference type="PROSITE" id="PS00383">
    <property type="entry name" value="TYR_PHOSPHATASE_1"/>
    <property type="match status" value="1"/>
</dbReference>
<dbReference type="PANTHER" id="PTHR10807:SF128">
    <property type="entry name" value="PHOSPHATIDYLINOSITOL-3,5-BISPHOSPHATE 3-PHOSPHATASE"/>
    <property type="match status" value="1"/>
</dbReference>
<dbReference type="InterPro" id="IPR010569">
    <property type="entry name" value="Myotubularin-like_Pase_dom"/>
</dbReference>
<feature type="binding site" evidence="2">
    <location>
        <begin position="516"/>
        <end position="522"/>
    </location>
    <ligand>
        <name>substrate</name>
    </ligand>
</feature>
<dbReference type="Gene3D" id="3.90.190.10">
    <property type="entry name" value="Protein tyrosine phosphatase superfamily"/>
    <property type="match status" value="1"/>
</dbReference>
<protein>
    <recommendedName>
        <fullName evidence="3">Myotubularin phosphatase domain-containing protein</fullName>
    </recommendedName>
</protein>
<dbReference type="GO" id="GO:0004438">
    <property type="term" value="F:phosphatidylinositol-3-phosphate phosphatase activity"/>
    <property type="evidence" value="ECO:0007669"/>
    <property type="project" value="TreeGrafter"/>
</dbReference>
<dbReference type="InterPro" id="IPR016130">
    <property type="entry name" value="Tyr_Pase_AS"/>
</dbReference>
<feature type="domain" description="Myotubularin phosphatase" evidence="3">
    <location>
        <begin position="320"/>
        <end position="667"/>
    </location>
</feature>
<dbReference type="GO" id="GO:0016020">
    <property type="term" value="C:membrane"/>
    <property type="evidence" value="ECO:0007669"/>
    <property type="project" value="TreeGrafter"/>
</dbReference>
<accession>A0A1R2CDH1</accession>